<dbReference type="InterPro" id="IPR001926">
    <property type="entry name" value="TrpB-like_PALP"/>
</dbReference>
<accession>A0A7T0C377</accession>
<evidence type="ECO:0000256" key="1">
    <source>
        <dbReference type="ARBA" id="ARBA00001933"/>
    </source>
</evidence>
<protein>
    <recommendedName>
        <fullName evidence="4">Threonine synthase</fullName>
        <ecNumber evidence="4">4.2.3.1</ecNumber>
    </recommendedName>
</protein>
<sequence length="444" mass="49550">MTPEYSAWFQCINGCPTRYELNEIIYRCPQCDDLFEVRHDMDQLKRRSATDWKQLFEDRYRKHEWPYGSSVWGKKELVCPGIKIENIVSTYEGGTNLFWAERLGQSLGIEDLWIKQCGMAHTGSFKDLGMTVLVSMVKQMISEGKKIRAVACASTGDTSAALAAYCAVAGIPAIVFLPKDKVSLTQLIQPITHGIMTLSLDTDFDGCMKLVKEICLKEDIYLANSMNSLRIEGQKTISFELAQQFHWDPPDYVIVPGGNLGNVSAVGKGFSMMYELGIINKLPRLVCAQAANADPLYKSYVKNFEEFEPVQASRTQASAIQIGDPVSVKKAIRALKEFDGIVEEASENELANAVGKANRTGLLCCPHTGVALAALEKLVRNGTIRRDDRVVVISTANGLKFTDFLFQYHKNNLPDVQSEYEFAPIELPANYGDIRDTILKELDK</sequence>
<dbReference type="InterPro" id="IPR036052">
    <property type="entry name" value="TrpB-like_PALP_sf"/>
</dbReference>
<dbReference type="Pfam" id="PF00291">
    <property type="entry name" value="PALP"/>
    <property type="match status" value="1"/>
</dbReference>
<dbReference type="FunFam" id="3.40.50.1100:FF:000013">
    <property type="entry name" value="Threonine synthase"/>
    <property type="match status" value="1"/>
</dbReference>
<name>A0A7T0C377_9BACT</name>
<dbReference type="Gene3D" id="3.40.50.1100">
    <property type="match status" value="2"/>
</dbReference>
<dbReference type="SUPFAM" id="SSF53686">
    <property type="entry name" value="Tryptophan synthase beta subunit-like PLP-dependent enzymes"/>
    <property type="match status" value="1"/>
</dbReference>
<evidence type="ECO:0000256" key="3">
    <source>
        <dbReference type="ARBA" id="ARBA00022898"/>
    </source>
</evidence>
<evidence type="ECO:0000256" key="5">
    <source>
        <dbReference type="PIRSR" id="PIRSR604450-51"/>
    </source>
</evidence>
<dbReference type="NCBIfam" id="TIGR00260">
    <property type="entry name" value="thrC"/>
    <property type="match status" value="1"/>
</dbReference>
<comment type="similarity">
    <text evidence="2">Belongs to the threonine synthase family.</text>
</comment>
<feature type="domain" description="Tryptophan synthase beta chain-like PALP" evidence="6">
    <location>
        <begin position="88"/>
        <end position="395"/>
    </location>
</feature>
<dbReference type="GO" id="GO:0004795">
    <property type="term" value="F:threonine synthase activity"/>
    <property type="evidence" value="ECO:0007669"/>
    <property type="project" value="UniProtKB-UniRule"/>
</dbReference>
<reference evidence="8" key="1">
    <citation type="submission" date="2020-02" db="EMBL/GenBank/DDBJ databases">
        <title>Genomic and physiological characterization of two novel Nitrospinaceae genera.</title>
        <authorList>
            <person name="Mueller A.J."/>
            <person name="Jung M.-Y."/>
            <person name="Strachan C.R."/>
            <person name="Herbold C.W."/>
            <person name="Kirkegaard R.H."/>
            <person name="Daims H."/>
        </authorList>
    </citation>
    <scope>NUCLEOTIDE SEQUENCE [LARGE SCALE GENOMIC DNA]</scope>
</reference>
<dbReference type="KEGG" id="nva:G3M78_09865"/>
<keyword evidence="3 5" id="KW-0663">Pyridoxal phosphate</keyword>
<comment type="cofactor">
    <cofactor evidence="1 5">
        <name>pyridoxal 5'-phosphate</name>
        <dbReference type="ChEBI" id="CHEBI:597326"/>
    </cofactor>
</comment>
<dbReference type="EMBL" id="CP048620">
    <property type="protein sequence ID" value="QPJ65681.1"/>
    <property type="molecule type" value="Genomic_DNA"/>
</dbReference>
<gene>
    <name evidence="7" type="primary">thrC</name>
    <name evidence="7" type="ORF">G3M78_09865</name>
</gene>
<dbReference type="AlphaFoldDB" id="A0A7T0C377"/>
<keyword evidence="7" id="KW-0456">Lyase</keyword>
<dbReference type="InterPro" id="IPR004450">
    <property type="entry name" value="Thr_synthase-like"/>
</dbReference>
<evidence type="ECO:0000256" key="4">
    <source>
        <dbReference type="NCBIfam" id="TIGR00260"/>
    </source>
</evidence>
<evidence type="ECO:0000313" key="8">
    <source>
        <dbReference type="Proteomes" id="UP000594464"/>
    </source>
</evidence>
<dbReference type="GO" id="GO:0009088">
    <property type="term" value="P:threonine biosynthetic process"/>
    <property type="evidence" value="ECO:0007669"/>
    <property type="project" value="UniProtKB-UniRule"/>
</dbReference>
<dbReference type="Proteomes" id="UP000594464">
    <property type="component" value="Chromosome"/>
</dbReference>
<dbReference type="EC" id="4.2.3.1" evidence="4"/>
<dbReference type="PANTHER" id="PTHR10314">
    <property type="entry name" value="CYSTATHIONINE BETA-SYNTHASE"/>
    <property type="match status" value="1"/>
</dbReference>
<organism evidence="7 8">
    <name type="scientific">Candidatus Nitrohelix vancouverensis</name>
    <dbReference type="NCBI Taxonomy" id="2705534"/>
    <lineage>
        <taxon>Bacteria</taxon>
        <taxon>Pseudomonadati</taxon>
        <taxon>Nitrospinota/Tectimicrobiota group</taxon>
        <taxon>Nitrospinota</taxon>
        <taxon>Nitrospinia</taxon>
        <taxon>Nitrospinales</taxon>
        <taxon>Nitrospinaceae</taxon>
        <taxon>Candidatus Nitrohelix</taxon>
    </lineage>
</organism>
<evidence type="ECO:0000256" key="2">
    <source>
        <dbReference type="ARBA" id="ARBA00005517"/>
    </source>
</evidence>
<evidence type="ECO:0000313" key="7">
    <source>
        <dbReference type="EMBL" id="QPJ65681.1"/>
    </source>
</evidence>
<dbReference type="InterPro" id="IPR050214">
    <property type="entry name" value="Cys_Synth/Cystath_Beta-Synth"/>
</dbReference>
<evidence type="ECO:0000259" key="6">
    <source>
        <dbReference type="Pfam" id="PF00291"/>
    </source>
</evidence>
<proteinExistence type="inferred from homology"/>
<feature type="modified residue" description="N6-(pyridoxal phosphate)lysine" evidence="5">
    <location>
        <position position="126"/>
    </location>
</feature>
<dbReference type="CDD" id="cd01563">
    <property type="entry name" value="Thr-synth_1"/>
    <property type="match status" value="1"/>
</dbReference>